<name>A0A2S6D477_STAAU</name>
<organism evidence="3 5">
    <name type="scientific">Staphylococcus aureus</name>
    <dbReference type="NCBI Taxonomy" id="1280"/>
    <lineage>
        <taxon>Bacteria</taxon>
        <taxon>Bacillati</taxon>
        <taxon>Bacillota</taxon>
        <taxon>Bacilli</taxon>
        <taxon>Bacillales</taxon>
        <taxon>Staphylococcaceae</taxon>
        <taxon>Staphylococcus</taxon>
    </lineage>
</organism>
<keyword evidence="1" id="KW-0812">Transmembrane</keyword>
<dbReference type="EMBL" id="UHAP01000001">
    <property type="protein sequence ID" value="SUK61967.1"/>
    <property type="molecule type" value="Genomic_DNA"/>
</dbReference>
<sequence length="70" mass="8259">MKKLFNEYFFTTSQATALIIFSLPMTDLFTKNFLLYMLLFIVIIGSTFFIERELSKKYSLQEKAKKLCLS</sequence>
<dbReference type="Proteomes" id="UP000238775">
    <property type="component" value="Unassembled WGS sequence"/>
</dbReference>
<feature type="transmembrane region" description="Helical" evidence="1">
    <location>
        <begin position="33"/>
        <end position="50"/>
    </location>
</feature>
<dbReference type="Proteomes" id="UP000255091">
    <property type="component" value="Unassembled WGS sequence"/>
</dbReference>
<proteinExistence type="predicted"/>
<reference evidence="3 5" key="2">
    <citation type="submission" date="2018-06" db="EMBL/GenBank/DDBJ databases">
        <authorList>
            <consortium name="Pathogen Informatics"/>
            <person name="Doyle S."/>
        </authorList>
    </citation>
    <scope>NUCLEOTIDE SEQUENCE [LARGE SCALE GENOMIC DNA]</scope>
    <source>
        <strain evidence="3 5">NCTC6133</strain>
    </source>
</reference>
<reference evidence="2 4" key="1">
    <citation type="submission" date="2017-11" db="EMBL/GenBank/DDBJ databases">
        <authorList>
            <person name="Founou R.C."/>
            <person name="Founou L."/>
            <person name="Allam M."/>
            <person name="Ismail A."/>
            <person name="Essack S.Y."/>
        </authorList>
    </citation>
    <scope>NUCLEOTIDE SEQUENCE [LARGE SCALE GENOMIC DNA]</scope>
    <source>
        <strain evidence="2 4">G703N2B1</strain>
    </source>
</reference>
<evidence type="ECO:0000313" key="2">
    <source>
        <dbReference type="EMBL" id="PPJ73338.1"/>
    </source>
</evidence>
<dbReference type="RefSeq" id="WP_047213037.1">
    <property type="nucleotide sequence ID" value="NZ_CP013137.1"/>
</dbReference>
<dbReference type="EMBL" id="PGWZ01000406">
    <property type="protein sequence ID" value="PPJ73338.1"/>
    <property type="molecule type" value="Genomic_DNA"/>
</dbReference>
<evidence type="ECO:0000313" key="5">
    <source>
        <dbReference type="Proteomes" id="UP000255091"/>
    </source>
</evidence>
<evidence type="ECO:0000256" key="1">
    <source>
        <dbReference type="SAM" id="Phobius"/>
    </source>
</evidence>
<protein>
    <submittedName>
        <fullName evidence="3">Uncharacterized protein</fullName>
    </submittedName>
</protein>
<keyword evidence="1" id="KW-0472">Membrane</keyword>
<gene>
    <name evidence="2" type="ORF">CV021_10830</name>
    <name evidence="3" type="ORF">NCTC6133_03625</name>
</gene>
<evidence type="ECO:0000313" key="4">
    <source>
        <dbReference type="Proteomes" id="UP000238775"/>
    </source>
</evidence>
<accession>A0A2S6D477</accession>
<evidence type="ECO:0000313" key="3">
    <source>
        <dbReference type="EMBL" id="SUK61967.1"/>
    </source>
</evidence>
<dbReference type="AlphaFoldDB" id="A0A2S6D477"/>
<keyword evidence="1" id="KW-1133">Transmembrane helix</keyword>